<proteinExistence type="predicted"/>
<organism evidence="2 3">
    <name type="scientific">Athelia psychrophila</name>
    <dbReference type="NCBI Taxonomy" id="1759441"/>
    <lineage>
        <taxon>Eukaryota</taxon>
        <taxon>Fungi</taxon>
        <taxon>Dikarya</taxon>
        <taxon>Basidiomycota</taxon>
        <taxon>Agaricomycotina</taxon>
        <taxon>Agaricomycetes</taxon>
        <taxon>Agaricomycetidae</taxon>
        <taxon>Atheliales</taxon>
        <taxon>Atheliaceae</taxon>
        <taxon>Athelia</taxon>
    </lineage>
</organism>
<evidence type="ECO:0000256" key="1">
    <source>
        <dbReference type="SAM" id="MobiDB-lite"/>
    </source>
</evidence>
<sequence>MLPSDVDDKDGTSEAPLYSQEPALDERTLEHTLSYSQRAVPTGAYTRGDEHLRLTLKAQADDAKVPSYGRHGLVTGEVTISEPDGITAVDIKLEGKLETALGGIRRPASRFLKLTHSVWRAAPADTSSSTPQLCPAQLCFEMKLPATYRGSNRNDLPLPPSCAIALPDCAVVCTYTLTVSASQNPRLGFLKRKKTFTVDVEYRPEMLPPRPVAPLDMSFAQTEASMPSAWHAVKSTVQPRFKSGLQPIQCHFYVPSTRTFGMSAPIPFHVRLTGPLASLRALYAQSPEPAASAGASAGIVRVQLERHIHFNSHGEQAVRKQVQIGEGAVHALPPRSPGPDGAGEDMLEWEGHVRCTGDVGVGGFVVGDALLIKNYMVLSVYPPAAGSSPLLGMQSMQYILLVDDRWSLDSGRT</sequence>
<dbReference type="STRING" id="436010.A0A166C443"/>
<feature type="region of interest" description="Disordered" evidence="1">
    <location>
        <begin position="1"/>
        <end position="20"/>
    </location>
</feature>
<dbReference type="OrthoDB" id="3252135at2759"/>
<evidence type="ECO:0000313" key="3">
    <source>
        <dbReference type="Proteomes" id="UP000076532"/>
    </source>
</evidence>
<protein>
    <recommendedName>
        <fullName evidence="4">Arrestin-like N-terminal domain-containing protein</fullName>
    </recommendedName>
</protein>
<reference evidence="2 3" key="1">
    <citation type="journal article" date="2016" name="Mol. Biol. Evol.">
        <title>Comparative Genomics of Early-Diverging Mushroom-Forming Fungi Provides Insights into the Origins of Lignocellulose Decay Capabilities.</title>
        <authorList>
            <person name="Nagy L.G."/>
            <person name="Riley R."/>
            <person name="Tritt A."/>
            <person name="Adam C."/>
            <person name="Daum C."/>
            <person name="Floudas D."/>
            <person name="Sun H."/>
            <person name="Yadav J.S."/>
            <person name="Pangilinan J."/>
            <person name="Larsson K.H."/>
            <person name="Matsuura K."/>
            <person name="Barry K."/>
            <person name="Labutti K."/>
            <person name="Kuo R."/>
            <person name="Ohm R.A."/>
            <person name="Bhattacharya S.S."/>
            <person name="Shirouzu T."/>
            <person name="Yoshinaga Y."/>
            <person name="Martin F.M."/>
            <person name="Grigoriev I.V."/>
            <person name="Hibbett D.S."/>
        </authorList>
    </citation>
    <scope>NUCLEOTIDE SEQUENCE [LARGE SCALE GENOMIC DNA]</scope>
    <source>
        <strain evidence="2 3">CBS 109695</strain>
    </source>
</reference>
<keyword evidence="3" id="KW-1185">Reference proteome</keyword>
<dbReference type="AlphaFoldDB" id="A0A166C443"/>
<dbReference type="EMBL" id="KV417635">
    <property type="protein sequence ID" value="KZP13271.1"/>
    <property type="molecule type" value="Genomic_DNA"/>
</dbReference>
<gene>
    <name evidence="2" type="ORF">FIBSPDRAFT_797960</name>
</gene>
<dbReference type="Proteomes" id="UP000076532">
    <property type="component" value="Unassembled WGS sequence"/>
</dbReference>
<evidence type="ECO:0008006" key="4">
    <source>
        <dbReference type="Google" id="ProtNLM"/>
    </source>
</evidence>
<evidence type="ECO:0000313" key="2">
    <source>
        <dbReference type="EMBL" id="KZP13271.1"/>
    </source>
</evidence>
<name>A0A166C443_9AGAM</name>
<accession>A0A166C443</accession>